<evidence type="ECO:0000313" key="3">
    <source>
        <dbReference type="Proteomes" id="UP000279194"/>
    </source>
</evidence>
<keyword evidence="1" id="KW-1133">Transmembrane helix</keyword>
<evidence type="ECO:0000313" key="2">
    <source>
        <dbReference type="EMBL" id="RLY05228.1"/>
    </source>
</evidence>
<dbReference type="RefSeq" id="WP_121834357.1">
    <property type="nucleotide sequence ID" value="NZ_CP163513.1"/>
</dbReference>
<accession>A0A3L9DY67</accession>
<dbReference type="EMBL" id="RCVM01000001">
    <property type="protein sequence ID" value="RLY05228.1"/>
    <property type="molecule type" value="Genomic_DNA"/>
</dbReference>
<feature type="transmembrane region" description="Helical" evidence="1">
    <location>
        <begin position="41"/>
        <end position="64"/>
    </location>
</feature>
<keyword evidence="1" id="KW-0812">Transmembrane</keyword>
<dbReference type="Pfam" id="PF11674">
    <property type="entry name" value="DUF3270"/>
    <property type="match status" value="1"/>
</dbReference>
<dbReference type="InterPro" id="IPR021688">
    <property type="entry name" value="DUF3270"/>
</dbReference>
<dbReference type="AlphaFoldDB" id="A0A3L9DY67"/>
<comment type="caution">
    <text evidence="2">The sequence shown here is derived from an EMBL/GenBank/DDBJ whole genome shotgun (WGS) entry which is preliminary data.</text>
</comment>
<reference evidence="2 3" key="1">
    <citation type="submission" date="2018-10" db="EMBL/GenBank/DDBJ databases">
        <title>Streptococcus hillyeri sp. nov., isolated from equine tracheal sample.</title>
        <authorList>
            <person name="Macfadyen A.C."/>
            <person name="Waller A."/>
            <person name="Paterson G.K."/>
        </authorList>
    </citation>
    <scope>NUCLEOTIDE SEQUENCE [LARGE SCALE GENOMIC DNA]</scope>
    <source>
        <strain evidence="2 3">28462</strain>
    </source>
</reference>
<sequence>MAAPLKHQDQSDKVVSISKKTEPKFKTYDAINPNATKFKDLVFFGRIVSFTICTVFSCLTLLTASVTPLLAFPIAMVMGSILTAIFYFLIDLLKR</sequence>
<dbReference type="OrthoDB" id="2235276at2"/>
<evidence type="ECO:0000256" key="1">
    <source>
        <dbReference type="SAM" id="Phobius"/>
    </source>
</evidence>
<feature type="transmembrane region" description="Helical" evidence="1">
    <location>
        <begin position="70"/>
        <end position="90"/>
    </location>
</feature>
<protein>
    <submittedName>
        <fullName evidence="2">DUF3270 family protein</fullName>
    </submittedName>
</protein>
<gene>
    <name evidence="2" type="ORF">EAF07_00575</name>
</gene>
<name>A0A3L9DY67_9STRE</name>
<keyword evidence="3" id="KW-1185">Reference proteome</keyword>
<keyword evidence="1" id="KW-0472">Membrane</keyword>
<organism evidence="2 3">
    <name type="scientific">Streptococcus hillyeri</name>
    <dbReference type="NCBI Taxonomy" id="2282420"/>
    <lineage>
        <taxon>Bacteria</taxon>
        <taxon>Bacillati</taxon>
        <taxon>Bacillota</taxon>
        <taxon>Bacilli</taxon>
        <taxon>Lactobacillales</taxon>
        <taxon>Streptococcaceae</taxon>
        <taxon>Streptococcus</taxon>
    </lineage>
</organism>
<dbReference type="Proteomes" id="UP000279194">
    <property type="component" value="Unassembled WGS sequence"/>
</dbReference>
<proteinExistence type="predicted"/>